<dbReference type="GO" id="GO:0003714">
    <property type="term" value="F:transcription corepressor activity"/>
    <property type="evidence" value="ECO:0007669"/>
    <property type="project" value="Ensembl"/>
</dbReference>
<dbReference type="InterPro" id="IPR004181">
    <property type="entry name" value="Znf_MIZ"/>
</dbReference>
<dbReference type="GO" id="GO:0033235">
    <property type="term" value="P:positive regulation of protein sumoylation"/>
    <property type="evidence" value="ECO:0007669"/>
    <property type="project" value="Ensembl"/>
</dbReference>
<evidence type="ECO:0000256" key="18">
    <source>
        <dbReference type="ARBA" id="ARBA00068129"/>
    </source>
</evidence>
<dbReference type="FunFam" id="1.10.720.30:FF:000009">
    <property type="entry name" value="E3 SUMO-protein ligase PIAS4"/>
    <property type="match status" value="1"/>
</dbReference>
<dbReference type="Pfam" id="PF02891">
    <property type="entry name" value="zf-MIZ"/>
    <property type="match status" value="1"/>
</dbReference>
<sequence length="599" mass="66678">MYSARGSRLAENEPRCARRRLTERTGGRWAGQPFPPPRQLGVRSRTWRLPRDTWLHCCRLNCLLSPQTGPSTRPNLCRPCTPLRNQTRPGVGVVTNMVMSFRVSDLQMLLGFVGRSKSGLKHELVTRALQLVQFDCSPELFKKIKELYETRYAKKSSEPVPQPHRPLDPLTMHSTYERASSVPRTPLTGPNIDYPVLYGKYLNGLGRLPAKTLKPEVRLVKLPFFNMLDELLKPTELVPQNNEKLQESPCIFALTPRQVELIRNSRELQPGVKAVQVVLRICYSDTSSPQEDQYPPNIAVKVNHSYCSVPGYYPSNKPGVEPKRPCRPINLTHLMYLSSATNRITVTWGNYGKSYSVALYLVRQLTSSELLQRLKTIGVKHPELCKALVKEKLRLDPDSEIATTGVRVSLICPLVKMRLSVPCRAETCAHLQCFDAVFYLQMNEKKPTWMCPVCDKPAPYDQLIIDGLLSKILSECEDADEIEYLVDGSWCPIRAEKERSCSPQCPILVLGTSDANGLLSTPSVNGGGGSVLGGAGSGGGPVGSVENGKPGADVVDLTLDSSSSSEEEEEEEEDEEDEDEEGPRPKRRCPFQKGLVSAC</sequence>
<reference evidence="27" key="3">
    <citation type="submission" date="2025-09" db="UniProtKB">
        <authorList>
            <consortium name="Ensembl"/>
        </authorList>
    </citation>
    <scope>IDENTIFICATION</scope>
    <source>
        <strain evidence="27">Hereford</strain>
    </source>
</reference>
<evidence type="ECO:0000259" key="24">
    <source>
        <dbReference type="PROSITE" id="PS50800"/>
    </source>
</evidence>
<dbReference type="GO" id="GO:0006974">
    <property type="term" value="P:DNA damage response"/>
    <property type="evidence" value="ECO:0007669"/>
    <property type="project" value="Ensembl"/>
</dbReference>
<dbReference type="PROSITE" id="PS50800">
    <property type="entry name" value="SAP"/>
    <property type="match status" value="1"/>
</dbReference>
<dbReference type="InterPro" id="IPR023321">
    <property type="entry name" value="PINIT"/>
</dbReference>
<dbReference type="GO" id="GO:0016925">
    <property type="term" value="P:protein sumoylation"/>
    <property type="evidence" value="ECO:0007669"/>
    <property type="project" value="Ensembl"/>
</dbReference>
<feature type="domain" description="SAP" evidence="24">
    <location>
        <begin position="98"/>
        <end position="132"/>
    </location>
</feature>
<keyword evidence="14" id="KW-0804">Transcription</keyword>
<evidence type="ECO:0000256" key="23">
    <source>
        <dbReference type="SAM" id="MobiDB-lite"/>
    </source>
</evidence>
<dbReference type="GO" id="GO:0061157">
    <property type="term" value="P:mRNA destabilization"/>
    <property type="evidence" value="ECO:0007669"/>
    <property type="project" value="Ensembl"/>
</dbReference>
<protein>
    <recommendedName>
        <fullName evidence="18">E3 SUMO-protein ligase PIAS4</fullName>
        <ecNumber evidence="4">2.3.2.27</ecNumber>
    </recommendedName>
    <alternativeName>
        <fullName evidence="20">PIASy</fullName>
    </alternativeName>
    <alternativeName>
        <fullName evidence="21">Protein inhibitor of activated STAT protein 4</fullName>
    </alternativeName>
    <alternativeName>
        <fullName evidence="19">Protein inhibitor of activated STAT protein gamma</fullName>
    </alternativeName>
</protein>
<dbReference type="FunFam" id="2.60.120.780:FF:000002">
    <property type="entry name" value="E3 SUMO-protein ligase PIAS4"/>
    <property type="match status" value="1"/>
</dbReference>
<dbReference type="GO" id="GO:0061665">
    <property type="term" value="F:SUMO ligase activity"/>
    <property type="evidence" value="ECO:0007669"/>
    <property type="project" value="Ensembl"/>
</dbReference>
<keyword evidence="5" id="KW-1017">Isopeptide bond</keyword>
<reference evidence="27" key="1">
    <citation type="submission" date="2018-03" db="EMBL/GenBank/DDBJ databases">
        <title>ARS-UCD1.2.</title>
        <authorList>
            <person name="Rosen B.D."/>
            <person name="Bickhart D.M."/>
            <person name="Koren S."/>
            <person name="Schnabel R.D."/>
            <person name="Hall R."/>
            <person name="Zimin A."/>
            <person name="Dreischer C."/>
            <person name="Schultheiss S."/>
            <person name="Schroeder S.G."/>
            <person name="Elsik C.G."/>
            <person name="Couldrey C."/>
            <person name="Liu G.E."/>
            <person name="Van Tassell C.P."/>
            <person name="Phillippy A.M."/>
            <person name="Smith T.P.L."/>
            <person name="Medrano J.F."/>
        </authorList>
    </citation>
    <scope>NUCLEOTIDE SEQUENCE [LARGE SCALE GENOMIC DNA]</scope>
    <source>
        <strain evidence="27">Hereford</strain>
    </source>
</reference>
<dbReference type="GO" id="GO:0016604">
    <property type="term" value="C:nuclear body"/>
    <property type="evidence" value="ECO:0007669"/>
    <property type="project" value="UniProtKB-SubCell"/>
</dbReference>
<accession>A0AAA9T0W8</accession>
<dbReference type="GO" id="GO:0060887">
    <property type="term" value="P:limb epidermis development"/>
    <property type="evidence" value="ECO:0007669"/>
    <property type="project" value="Ensembl"/>
</dbReference>
<dbReference type="GO" id="GO:0120186">
    <property type="term" value="P:negative regulation of protein localization to chromatin"/>
    <property type="evidence" value="ECO:0007669"/>
    <property type="project" value="Ensembl"/>
</dbReference>
<keyword evidence="8 22" id="KW-0863">Zinc-finger</keyword>
<gene>
    <name evidence="27" type="primary">PIAS4</name>
</gene>
<dbReference type="GO" id="GO:0008270">
    <property type="term" value="F:zinc ion binding"/>
    <property type="evidence" value="ECO:0007669"/>
    <property type="project" value="UniProtKB-KW"/>
</dbReference>
<dbReference type="AlphaFoldDB" id="A0AAA9T0W8"/>
<evidence type="ECO:0000256" key="20">
    <source>
        <dbReference type="ARBA" id="ARBA00076230"/>
    </source>
</evidence>
<evidence type="ECO:0000256" key="7">
    <source>
        <dbReference type="ARBA" id="ARBA00022723"/>
    </source>
</evidence>
<keyword evidence="10" id="KW-0862">Zinc</keyword>
<dbReference type="Gene3D" id="1.10.720.30">
    <property type="entry name" value="SAP domain"/>
    <property type="match status" value="1"/>
</dbReference>
<dbReference type="Gene3D" id="3.30.40.10">
    <property type="entry name" value="Zinc/RING finger domain, C3HC4 (zinc finger)"/>
    <property type="match status" value="1"/>
</dbReference>
<dbReference type="Ensembl" id="ENSBTAT00000127801.1">
    <property type="protein sequence ID" value="ENSBTAP00000092439.1"/>
    <property type="gene ID" value="ENSBTAG00000000753.8"/>
</dbReference>
<evidence type="ECO:0000256" key="1">
    <source>
        <dbReference type="ARBA" id="ARBA00000900"/>
    </source>
</evidence>
<dbReference type="FunFam" id="3.30.40.10:FF:000003">
    <property type="entry name" value="E3 SUMO-protein ligase PIAS2 isoform X1"/>
    <property type="match status" value="1"/>
</dbReference>
<evidence type="ECO:0000256" key="22">
    <source>
        <dbReference type="PROSITE-ProRule" id="PRU00452"/>
    </source>
</evidence>
<organism evidence="27 28">
    <name type="scientific">Bos taurus</name>
    <name type="common">Bovine</name>
    <dbReference type="NCBI Taxonomy" id="9913"/>
    <lineage>
        <taxon>Eukaryota</taxon>
        <taxon>Metazoa</taxon>
        <taxon>Chordata</taxon>
        <taxon>Craniata</taxon>
        <taxon>Vertebrata</taxon>
        <taxon>Euteleostomi</taxon>
        <taxon>Mammalia</taxon>
        <taxon>Eutheria</taxon>
        <taxon>Laurasiatheria</taxon>
        <taxon>Artiodactyla</taxon>
        <taxon>Ruminantia</taxon>
        <taxon>Pecora</taxon>
        <taxon>Bovidae</taxon>
        <taxon>Bovinae</taxon>
        <taxon>Bos</taxon>
    </lineage>
</organism>
<evidence type="ECO:0000256" key="12">
    <source>
        <dbReference type="ARBA" id="ARBA00023015"/>
    </source>
</evidence>
<comment type="catalytic activity">
    <reaction evidence="1">
        <text>S-ubiquitinyl-[E2 ubiquitin-conjugating enzyme]-L-cysteine + [acceptor protein]-L-lysine = [E2 ubiquitin-conjugating enzyme]-L-cysteine + N(6)-ubiquitinyl-[acceptor protein]-L-lysine.</text>
        <dbReference type="EC" id="2.3.2.27"/>
    </reaction>
</comment>
<comment type="similarity">
    <text evidence="3">Belongs to the PIAS family.</text>
</comment>
<evidence type="ECO:0000256" key="13">
    <source>
        <dbReference type="ARBA" id="ARBA00023125"/>
    </source>
</evidence>
<dbReference type="GO" id="GO:0016363">
    <property type="term" value="C:nuclear matrix"/>
    <property type="evidence" value="ECO:0007669"/>
    <property type="project" value="Ensembl"/>
</dbReference>
<feature type="region of interest" description="Disordered" evidence="23">
    <location>
        <begin position="530"/>
        <end position="599"/>
    </location>
</feature>
<dbReference type="SUPFAM" id="SSF68906">
    <property type="entry name" value="SAP domain"/>
    <property type="match status" value="1"/>
</dbReference>
<dbReference type="Gene3D" id="2.60.120.780">
    <property type="entry name" value="PINIT domain"/>
    <property type="match status" value="1"/>
</dbReference>
<proteinExistence type="inferred from homology"/>
<keyword evidence="28" id="KW-1185">Reference proteome</keyword>
<dbReference type="GO" id="GO:1902231">
    <property type="term" value="P:positive regulation of intrinsic apoptotic signaling pathway in response to DNA damage"/>
    <property type="evidence" value="ECO:0007669"/>
    <property type="project" value="Ensembl"/>
</dbReference>
<evidence type="ECO:0000256" key="2">
    <source>
        <dbReference type="ARBA" id="ARBA00004718"/>
    </source>
</evidence>
<keyword evidence="9" id="KW-0833">Ubl conjugation pathway</keyword>
<evidence type="ECO:0000256" key="5">
    <source>
        <dbReference type="ARBA" id="ARBA00022499"/>
    </source>
</evidence>
<dbReference type="GO" id="GO:1902174">
    <property type="term" value="P:positive regulation of keratinocyte apoptotic process"/>
    <property type="evidence" value="ECO:0007669"/>
    <property type="project" value="Ensembl"/>
</dbReference>
<dbReference type="GO" id="GO:0007417">
    <property type="term" value="P:central nervous system development"/>
    <property type="evidence" value="ECO:0007669"/>
    <property type="project" value="Ensembl"/>
</dbReference>
<dbReference type="Proteomes" id="UP000009136">
    <property type="component" value="Chromosome 7"/>
</dbReference>
<dbReference type="CDD" id="cd16821">
    <property type="entry name" value="SP-RING_PIAS4"/>
    <property type="match status" value="1"/>
</dbReference>
<evidence type="ECO:0000313" key="27">
    <source>
        <dbReference type="Ensembl" id="ENSBTAP00000092439.1"/>
    </source>
</evidence>
<keyword evidence="11" id="KW-0832">Ubl conjugation</keyword>
<dbReference type="GO" id="GO:0005737">
    <property type="term" value="C:cytoplasm"/>
    <property type="evidence" value="ECO:0007669"/>
    <property type="project" value="Ensembl"/>
</dbReference>
<evidence type="ECO:0000256" key="3">
    <source>
        <dbReference type="ARBA" id="ARBA00005383"/>
    </source>
</evidence>
<evidence type="ECO:0000256" key="6">
    <source>
        <dbReference type="ARBA" id="ARBA00022679"/>
    </source>
</evidence>
<feature type="domain" description="PINIT" evidence="26">
    <location>
        <begin position="205"/>
        <end position="365"/>
    </location>
</feature>
<comment type="subcellular location">
    <subcellularLocation>
        <location evidence="16">Nucleus</location>
        <location evidence="16">Nuclear body</location>
    </subcellularLocation>
</comment>
<evidence type="ECO:0000256" key="10">
    <source>
        <dbReference type="ARBA" id="ARBA00022833"/>
    </source>
</evidence>
<keyword evidence="12" id="KW-0805">Transcription regulation</keyword>
<evidence type="ECO:0000259" key="26">
    <source>
        <dbReference type="PROSITE" id="PS51466"/>
    </source>
</evidence>
<dbReference type="Pfam" id="PF14324">
    <property type="entry name" value="PINIT"/>
    <property type="match status" value="1"/>
</dbReference>
<dbReference type="GO" id="GO:0043124">
    <property type="term" value="P:negative regulation of canonical NF-kappaB signal transduction"/>
    <property type="evidence" value="ECO:0007669"/>
    <property type="project" value="Ensembl"/>
</dbReference>
<keyword evidence="13" id="KW-0238">DNA-binding</keyword>
<dbReference type="InterPro" id="IPR013083">
    <property type="entry name" value="Znf_RING/FYVE/PHD"/>
</dbReference>
<evidence type="ECO:0000313" key="28">
    <source>
        <dbReference type="Proteomes" id="UP000009136"/>
    </source>
</evidence>
<evidence type="ECO:0000256" key="15">
    <source>
        <dbReference type="ARBA" id="ARBA00023242"/>
    </source>
</evidence>
<evidence type="ECO:0000256" key="17">
    <source>
        <dbReference type="ARBA" id="ARBA00063500"/>
    </source>
</evidence>
<dbReference type="GO" id="GO:0010804">
    <property type="term" value="P:negative regulation of tumor necrosis factor-mediated signaling pathway"/>
    <property type="evidence" value="ECO:0007669"/>
    <property type="project" value="Ensembl"/>
</dbReference>
<evidence type="ECO:0000259" key="25">
    <source>
        <dbReference type="PROSITE" id="PS51044"/>
    </source>
</evidence>
<dbReference type="PROSITE" id="PS51466">
    <property type="entry name" value="PINIT"/>
    <property type="match status" value="1"/>
</dbReference>
<dbReference type="GO" id="GO:0001942">
    <property type="term" value="P:hair follicle development"/>
    <property type="evidence" value="ECO:0007669"/>
    <property type="project" value="Ensembl"/>
</dbReference>
<comment type="subunit">
    <text evidence="17">Interacts with AR, GATA2, LEF1, TP53 and STAT1 (IFNG-induced). Interacts with TICAM1. Interacts with MTA1. Interacts with PRDM1/Blimp-1. Interacts with TRIM32 upon treatment with UVB and TNF-alpha.</text>
</comment>
<feature type="compositionally biased region" description="Gly residues" evidence="23">
    <location>
        <begin position="530"/>
        <end position="542"/>
    </location>
</feature>
<dbReference type="PANTHER" id="PTHR10782:SF9">
    <property type="entry name" value="E3 SUMO-PROTEIN LIGASE PIAS4"/>
    <property type="match status" value="1"/>
</dbReference>
<evidence type="ECO:0000256" key="4">
    <source>
        <dbReference type="ARBA" id="ARBA00012483"/>
    </source>
</evidence>
<dbReference type="GO" id="GO:1905168">
    <property type="term" value="P:positive regulation of double-strand break repair via homologous recombination"/>
    <property type="evidence" value="ECO:0007669"/>
    <property type="project" value="Ensembl"/>
</dbReference>
<evidence type="ECO:0000256" key="11">
    <source>
        <dbReference type="ARBA" id="ARBA00022843"/>
    </source>
</evidence>
<comment type="pathway">
    <text evidence="2">Protein modification; protein sumoylation.</text>
</comment>
<dbReference type="Pfam" id="PF02037">
    <property type="entry name" value="SAP"/>
    <property type="match status" value="1"/>
</dbReference>
<feature type="compositionally biased region" description="Acidic residues" evidence="23">
    <location>
        <begin position="565"/>
        <end position="581"/>
    </location>
</feature>
<dbReference type="InterPro" id="IPR038654">
    <property type="entry name" value="PINIT_sf"/>
</dbReference>
<dbReference type="GO" id="GO:0031625">
    <property type="term" value="F:ubiquitin protein ligase binding"/>
    <property type="evidence" value="ECO:0007669"/>
    <property type="project" value="Ensembl"/>
</dbReference>
<dbReference type="GO" id="GO:2000042">
    <property type="term" value="P:negative regulation of double-strand break repair via homologous recombination"/>
    <property type="evidence" value="ECO:0007669"/>
    <property type="project" value="Ensembl"/>
</dbReference>
<feature type="domain" description="SP-RING-type" evidence="25">
    <location>
        <begin position="397"/>
        <end position="478"/>
    </location>
</feature>
<dbReference type="GO" id="GO:0061630">
    <property type="term" value="F:ubiquitin protein ligase activity"/>
    <property type="evidence" value="ECO:0007669"/>
    <property type="project" value="UniProtKB-EC"/>
</dbReference>
<keyword evidence="6" id="KW-0808">Transferase</keyword>
<keyword evidence="15" id="KW-0539">Nucleus</keyword>
<dbReference type="SMART" id="SM00513">
    <property type="entry name" value="SAP"/>
    <property type="match status" value="1"/>
</dbReference>
<dbReference type="GeneTree" id="ENSGT01030000234539"/>
<evidence type="ECO:0000256" key="16">
    <source>
        <dbReference type="ARBA" id="ARBA00034306"/>
    </source>
</evidence>
<name>A0AAA9T0W8_BOVIN</name>
<evidence type="ECO:0000256" key="8">
    <source>
        <dbReference type="ARBA" id="ARBA00022771"/>
    </source>
</evidence>
<dbReference type="PROSITE" id="PS51044">
    <property type="entry name" value="ZF_SP_RING"/>
    <property type="match status" value="1"/>
</dbReference>
<dbReference type="GO" id="GO:0000122">
    <property type="term" value="P:negative regulation of transcription by RNA polymerase II"/>
    <property type="evidence" value="ECO:0007669"/>
    <property type="project" value="Ensembl"/>
</dbReference>
<keyword evidence="7" id="KW-0479">Metal-binding</keyword>
<dbReference type="PANTHER" id="PTHR10782">
    <property type="entry name" value="ZINC FINGER MIZ DOMAIN-CONTAINING PROTEIN"/>
    <property type="match status" value="1"/>
</dbReference>
<dbReference type="GO" id="GO:1990234">
    <property type="term" value="C:transferase complex"/>
    <property type="evidence" value="ECO:0007669"/>
    <property type="project" value="Ensembl"/>
</dbReference>
<dbReference type="InterPro" id="IPR003034">
    <property type="entry name" value="SAP_dom"/>
</dbReference>
<evidence type="ECO:0000256" key="14">
    <source>
        <dbReference type="ARBA" id="ARBA00023163"/>
    </source>
</evidence>
<evidence type="ECO:0000256" key="9">
    <source>
        <dbReference type="ARBA" id="ARBA00022786"/>
    </source>
</evidence>
<reference evidence="27" key="2">
    <citation type="submission" date="2025-08" db="UniProtKB">
        <authorList>
            <consortium name="Ensembl"/>
        </authorList>
    </citation>
    <scope>IDENTIFICATION</scope>
    <source>
        <strain evidence="27">Hereford</strain>
    </source>
</reference>
<dbReference type="GO" id="GO:0003677">
    <property type="term" value="F:DNA binding"/>
    <property type="evidence" value="ECO:0007669"/>
    <property type="project" value="UniProtKB-KW"/>
</dbReference>
<evidence type="ECO:0000256" key="19">
    <source>
        <dbReference type="ARBA" id="ARBA00075343"/>
    </source>
</evidence>
<dbReference type="EC" id="2.3.2.27" evidence="4"/>
<evidence type="ECO:0000256" key="21">
    <source>
        <dbReference type="ARBA" id="ARBA00076593"/>
    </source>
</evidence>
<dbReference type="InterPro" id="IPR036361">
    <property type="entry name" value="SAP_dom_sf"/>
</dbReference>